<organism evidence="1 2">
    <name type="scientific">Cytospora mali</name>
    <name type="common">Apple Valsa canker fungus</name>
    <name type="synonym">Valsa mali</name>
    <dbReference type="NCBI Taxonomy" id="578113"/>
    <lineage>
        <taxon>Eukaryota</taxon>
        <taxon>Fungi</taxon>
        <taxon>Dikarya</taxon>
        <taxon>Ascomycota</taxon>
        <taxon>Pezizomycotina</taxon>
        <taxon>Sordariomycetes</taxon>
        <taxon>Sordariomycetidae</taxon>
        <taxon>Diaporthales</taxon>
        <taxon>Cytosporaceae</taxon>
        <taxon>Cytospora</taxon>
    </lineage>
</organism>
<protein>
    <submittedName>
        <fullName evidence="1">Uncharacterized protein</fullName>
    </submittedName>
</protein>
<accession>A0A194VY55</accession>
<dbReference type="AlphaFoldDB" id="A0A194VY55"/>
<evidence type="ECO:0000313" key="2">
    <source>
        <dbReference type="Proteomes" id="UP000078559"/>
    </source>
</evidence>
<sequence length="200" mass="21836">MSHDQATTPKPTQIFPKFNHETPLIRTAEETFSDPGVAVARDVVEDRSEFVAEGAVKDASKELFEDVFEDIVEEVVEDVEEEHKNAGWKSFYHSPSNPAQAEPTAISSAARLMRRGLALESMYSRVNDEGETPVVTVVGVAAEMGPASVRRRMIAHMASAVKLSAFSRVENGRETCPEWRMGAGSAVFSTEVVMMGEAGC</sequence>
<name>A0A194VY55_CYTMA</name>
<dbReference type="EMBL" id="CM003101">
    <property type="protein sequence ID" value="KUI68735.1"/>
    <property type="molecule type" value="Genomic_DNA"/>
</dbReference>
<dbReference type="Proteomes" id="UP000078559">
    <property type="component" value="Chromosome 4"/>
</dbReference>
<proteinExistence type="predicted"/>
<evidence type="ECO:0000313" key="1">
    <source>
        <dbReference type="EMBL" id="KUI68735.1"/>
    </source>
</evidence>
<gene>
    <name evidence="1" type="ORF">VM1G_04075</name>
</gene>
<reference evidence="1" key="1">
    <citation type="submission" date="2014-12" db="EMBL/GenBank/DDBJ databases">
        <title>Genome Sequence of Valsa Canker Pathogens Uncovers a Specific Adaption of Colonization on Woody Bark.</title>
        <authorList>
            <person name="Yin Z."/>
            <person name="Liu H."/>
            <person name="Gao X."/>
            <person name="Li Z."/>
            <person name="Song N."/>
            <person name="Ke X."/>
            <person name="Dai Q."/>
            <person name="Wu Y."/>
            <person name="Sun Y."/>
            <person name="Xu J.-R."/>
            <person name="Kang Z.K."/>
            <person name="Wang L."/>
            <person name="Huang L."/>
        </authorList>
    </citation>
    <scope>NUCLEOTIDE SEQUENCE [LARGE SCALE GENOMIC DNA]</scope>
    <source>
        <strain evidence="1">03-8</strain>
    </source>
</reference>
<keyword evidence="2" id="KW-1185">Reference proteome</keyword>